<keyword evidence="12" id="KW-0813">Transport</keyword>
<keyword evidence="14" id="KW-1185">Reference proteome</keyword>
<keyword evidence="7 12" id="KW-0406">Ion transport</keyword>
<dbReference type="GO" id="GO:0005886">
    <property type="term" value="C:plasma membrane"/>
    <property type="evidence" value="ECO:0007669"/>
    <property type="project" value="UniProtKB-SubCell"/>
</dbReference>
<keyword evidence="4 12" id="KW-0812">Transmembrane</keyword>
<dbReference type="GO" id="GO:0046872">
    <property type="term" value="F:metal ion binding"/>
    <property type="evidence" value="ECO:0007669"/>
    <property type="project" value="UniProtKB-KW"/>
</dbReference>
<evidence type="ECO:0000256" key="5">
    <source>
        <dbReference type="ARBA" id="ARBA00022989"/>
    </source>
</evidence>
<comment type="similarity">
    <text evidence="10 12">Belongs to the fluoride channel Fluc/FEX (TC 1.A.43) family.</text>
</comment>
<keyword evidence="9 12" id="KW-0407">Ion channel</keyword>
<gene>
    <name evidence="12" type="primary">fluC</name>
    <name evidence="12" type="synonym">crcB</name>
    <name evidence="13" type="ORF">C8D97_10393</name>
</gene>
<proteinExistence type="inferred from homology"/>
<keyword evidence="2 12" id="KW-1003">Cell membrane</keyword>
<comment type="activity regulation">
    <text evidence="12">Na(+) is not transported, but it plays an essential structural role and its presence is essential for fluoride channel function.</text>
</comment>
<feature type="binding site" evidence="12">
    <location>
        <position position="78"/>
    </location>
    <ligand>
        <name>Na(+)</name>
        <dbReference type="ChEBI" id="CHEBI:29101"/>
        <note>structural</note>
    </ligand>
</feature>
<feature type="transmembrane region" description="Helical" evidence="12">
    <location>
        <begin position="37"/>
        <end position="59"/>
    </location>
</feature>
<evidence type="ECO:0000256" key="7">
    <source>
        <dbReference type="ARBA" id="ARBA00023065"/>
    </source>
</evidence>
<evidence type="ECO:0000256" key="11">
    <source>
        <dbReference type="ARBA" id="ARBA00035585"/>
    </source>
</evidence>
<dbReference type="GO" id="GO:0140114">
    <property type="term" value="P:cellular detoxification of fluoride"/>
    <property type="evidence" value="ECO:0007669"/>
    <property type="project" value="UniProtKB-UniRule"/>
</dbReference>
<evidence type="ECO:0000256" key="12">
    <source>
        <dbReference type="HAMAP-Rule" id="MF_00454"/>
    </source>
</evidence>
<dbReference type="GO" id="GO:0062054">
    <property type="term" value="F:fluoride channel activity"/>
    <property type="evidence" value="ECO:0007669"/>
    <property type="project" value="UniProtKB-UniRule"/>
</dbReference>
<evidence type="ECO:0000256" key="4">
    <source>
        <dbReference type="ARBA" id="ARBA00022692"/>
    </source>
</evidence>
<feature type="transmembrane region" description="Helical" evidence="12">
    <location>
        <begin position="106"/>
        <end position="125"/>
    </location>
</feature>
<dbReference type="HAMAP" id="MF_00454">
    <property type="entry name" value="FluC"/>
    <property type="match status" value="1"/>
</dbReference>
<keyword evidence="3" id="KW-0997">Cell inner membrane</keyword>
<comment type="catalytic activity">
    <reaction evidence="11">
        <text>fluoride(in) = fluoride(out)</text>
        <dbReference type="Rhea" id="RHEA:76159"/>
        <dbReference type="ChEBI" id="CHEBI:17051"/>
    </reaction>
    <physiologicalReaction direction="left-to-right" evidence="11">
        <dbReference type="Rhea" id="RHEA:76160"/>
    </physiologicalReaction>
</comment>
<evidence type="ECO:0000256" key="6">
    <source>
        <dbReference type="ARBA" id="ARBA00023053"/>
    </source>
</evidence>
<evidence type="ECO:0000313" key="14">
    <source>
        <dbReference type="Proteomes" id="UP000245790"/>
    </source>
</evidence>
<accession>A0A316FZY0</accession>
<keyword evidence="8 12" id="KW-0472">Membrane</keyword>
<comment type="caution">
    <text evidence="13">The sequence shown here is derived from an EMBL/GenBank/DDBJ whole genome shotgun (WGS) entry which is preliminary data.</text>
</comment>
<dbReference type="AlphaFoldDB" id="A0A316FZY0"/>
<evidence type="ECO:0000256" key="8">
    <source>
        <dbReference type="ARBA" id="ARBA00023136"/>
    </source>
</evidence>
<feature type="transmembrane region" description="Helical" evidence="12">
    <location>
        <begin position="71"/>
        <end position="94"/>
    </location>
</feature>
<evidence type="ECO:0000256" key="10">
    <source>
        <dbReference type="ARBA" id="ARBA00035120"/>
    </source>
</evidence>
<dbReference type="Pfam" id="PF02537">
    <property type="entry name" value="CRCB"/>
    <property type="match status" value="1"/>
</dbReference>
<evidence type="ECO:0000256" key="1">
    <source>
        <dbReference type="ARBA" id="ARBA00004651"/>
    </source>
</evidence>
<reference evidence="13 14" key="1">
    <citation type="submission" date="2018-05" db="EMBL/GenBank/DDBJ databases">
        <title>Genomic Encyclopedia of Type Strains, Phase IV (KMG-IV): sequencing the most valuable type-strain genomes for metagenomic binning, comparative biology and taxonomic classification.</title>
        <authorList>
            <person name="Goeker M."/>
        </authorList>
    </citation>
    <scope>NUCLEOTIDE SEQUENCE [LARGE SCALE GENOMIC DNA]</scope>
    <source>
        <strain evidence="13 14">DSM 25350</strain>
    </source>
</reference>
<dbReference type="EMBL" id="QGGU01000003">
    <property type="protein sequence ID" value="PWK53266.1"/>
    <property type="molecule type" value="Genomic_DNA"/>
</dbReference>
<evidence type="ECO:0000256" key="2">
    <source>
        <dbReference type="ARBA" id="ARBA00022475"/>
    </source>
</evidence>
<evidence type="ECO:0000313" key="13">
    <source>
        <dbReference type="EMBL" id="PWK53266.1"/>
    </source>
</evidence>
<protein>
    <recommendedName>
        <fullName evidence="12">Fluoride-specific ion channel FluC</fullName>
    </recommendedName>
</protein>
<keyword evidence="12" id="KW-0479">Metal-binding</keyword>
<comment type="subcellular location">
    <subcellularLocation>
        <location evidence="1 12">Cell membrane</location>
        <topology evidence="1 12">Multi-pass membrane protein</topology>
    </subcellularLocation>
</comment>
<dbReference type="NCBIfam" id="TIGR00494">
    <property type="entry name" value="crcB"/>
    <property type="match status" value="1"/>
</dbReference>
<dbReference type="PANTHER" id="PTHR28259:SF1">
    <property type="entry name" value="FLUORIDE EXPORT PROTEIN 1-RELATED"/>
    <property type="match status" value="1"/>
</dbReference>
<feature type="transmembrane region" description="Helical" evidence="12">
    <location>
        <begin position="6"/>
        <end position="25"/>
    </location>
</feature>
<evidence type="ECO:0000256" key="3">
    <source>
        <dbReference type="ARBA" id="ARBA00022519"/>
    </source>
</evidence>
<keyword evidence="6 12" id="KW-0915">Sodium</keyword>
<sequence>MSGQGIILLAVAIGSAAGGVLRYLVREWSVYWFSSSFPYGTLIVNVVGCLVAGCLLSYWQQTMVSPVAKAALMVGFLGALTTFSSFSVDTLLLIEQQKLLKALLNIALNMSLSLIAVFLGAWIGGRIGQA</sequence>
<comment type="function">
    <text evidence="12">Fluoride-specific ion channel. Important for reducing fluoride concentration in the cell, thus reducing its toxicity.</text>
</comment>
<dbReference type="RefSeq" id="WP_210204853.1">
    <property type="nucleotide sequence ID" value="NZ_QGGU01000003.1"/>
</dbReference>
<feature type="binding site" evidence="12">
    <location>
        <position position="81"/>
    </location>
    <ligand>
        <name>Na(+)</name>
        <dbReference type="ChEBI" id="CHEBI:29101"/>
        <note>structural</note>
    </ligand>
</feature>
<dbReference type="Proteomes" id="UP000245790">
    <property type="component" value="Unassembled WGS sequence"/>
</dbReference>
<dbReference type="InterPro" id="IPR003691">
    <property type="entry name" value="FluC"/>
</dbReference>
<name>A0A316FZY0_9GAMM</name>
<dbReference type="PANTHER" id="PTHR28259">
    <property type="entry name" value="FLUORIDE EXPORT PROTEIN 1-RELATED"/>
    <property type="match status" value="1"/>
</dbReference>
<evidence type="ECO:0000256" key="9">
    <source>
        <dbReference type="ARBA" id="ARBA00023303"/>
    </source>
</evidence>
<organism evidence="13 14">
    <name type="scientific">Pleionea mediterranea</name>
    <dbReference type="NCBI Taxonomy" id="523701"/>
    <lineage>
        <taxon>Bacteria</taxon>
        <taxon>Pseudomonadati</taxon>
        <taxon>Pseudomonadota</taxon>
        <taxon>Gammaproteobacteria</taxon>
        <taxon>Oceanospirillales</taxon>
        <taxon>Pleioneaceae</taxon>
        <taxon>Pleionea</taxon>
    </lineage>
</organism>
<keyword evidence="5 12" id="KW-1133">Transmembrane helix</keyword>